<evidence type="ECO:0000313" key="9">
    <source>
        <dbReference type="Proteomes" id="UP001595826"/>
    </source>
</evidence>
<gene>
    <name evidence="6" type="primary">purN</name>
    <name evidence="8" type="ORF">ACFOWD_03025</name>
</gene>
<dbReference type="EMBL" id="JBHSCY010000001">
    <property type="protein sequence ID" value="MFC4267868.1"/>
    <property type="molecule type" value="Genomic_DNA"/>
</dbReference>
<dbReference type="PANTHER" id="PTHR43369">
    <property type="entry name" value="PHOSPHORIBOSYLGLYCINAMIDE FORMYLTRANSFERASE"/>
    <property type="match status" value="1"/>
</dbReference>
<evidence type="ECO:0000259" key="7">
    <source>
        <dbReference type="Pfam" id="PF00551"/>
    </source>
</evidence>
<proteinExistence type="inferred from homology"/>
<reference evidence="9" key="1">
    <citation type="journal article" date="2019" name="Int. J. Syst. Evol. Microbiol.">
        <title>The Global Catalogue of Microorganisms (GCM) 10K type strain sequencing project: providing services to taxonomists for standard genome sequencing and annotation.</title>
        <authorList>
            <consortium name="The Broad Institute Genomics Platform"/>
            <consortium name="The Broad Institute Genome Sequencing Center for Infectious Disease"/>
            <person name="Wu L."/>
            <person name="Ma J."/>
        </authorList>
    </citation>
    <scope>NUCLEOTIDE SEQUENCE [LARGE SCALE GENOMIC DNA]</scope>
    <source>
        <strain evidence="9">CECT 8655</strain>
    </source>
</reference>
<comment type="similarity">
    <text evidence="4 6">Belongs to the GART family.</text>
</comment>
<dbReference type="InterPro" id="IPR001555">
    <property type="entry name" value="GART_AS"/>
</dbReference>
<comment type="pathway">
    <text evidence="1 6">Purine metabolism; IMP biosynthesis via de novo pathway; N(2)-formyl-N(1)-(5-phospho-D-ribosyl)glycinamide from N(1)-(5-phospho-D-ribosyl)glycinamide (10-formyl THF route): step 1/1.</text>
</comment>
<name>A0ABV8R8Z1_9FLAO</name>
<dbReference type="HAMAP" id="MF_01930">
    <property type="entry name" value="PurN"/>
    <property type="match status" value="1"/>
</dbReference>
<feature type="active site" description="Proton donor" evidence="6">
    <location>
        <position position="103"/>
    </location>
</feature>
<feature type="binding site" evidence="6">
    <location>
        <position position="58"/>
    </location>
    <ligand>
        <name>(6R)-10-formyltetrahydrofolate</name>
        <dbReference type="ChEBI" id="CHEBI:195366"/>
    </ligand>
</feature>
<keyword evidence="2 6" id="KW-0808">Transferase</keyword>
<protein>
    <recommendedName>
        <fullName evidence="6">Phosphoribosylglycinamide formyltransferase</fullName>
        <ecNumber evidence="6">2.1.2.2</ecNumber>
    </recommendedName>
    <alternativeName>
        <fullName evidence="6">5'-phosphoribosylglycinamide transformylase</fullName>
    </alternativeName>
    <alternativeName>
        <fullName evidence="6">GAR transformylase</fullName>
        <shortName evidence="6">GART</shortName>
    </alternativeName>
</protein>
<feature type="site" description="Raises pKa of active site His" evidence="6">
    <location>
        <position position="144"/>
    </location>
</feature>
<dbReference type="PANTHER" id="PTHR43369:SF2">
    <property type="entry name" value="PHOSPHORIBOSYLGLYCINAMIDE FORMYLTRANSFERASE"/>
    <property type="match status" value="1"/>
</dbReference>
<dbReference type="EC" id="2.1.2.2" evidence="6"/>
<comment type="caution">
    <text evidence="8">The sequence shown here is derived from an EMBL/GenBank/DDBJ whole genome shotgun (WGS) entry which is preliminary data.</text>
</comment>
<dbReference type="InterPro" id="IPR002376">
    <property type="entry name" value="Formyl_transf_N"/>
</dbReference>
<dbReference type="CDD" id="cd08645">
    <property type="entry name" value="FMT_core_GART"/>
    <property type="match status" value="1"/>
</dbReference>
<dbReference type="Proteomes" id="UP001595826">
    <property type="component" value="Unassembled WGS sequence"/>
</dbReference>
<evidence type="ECO:0000313" key="8">
    <source>
        <dbReference type="EMBL" id="MFC4267868.1"/>
    </source>
</evidence>
<evidence type="ECO:0000256" key="2">
    <source>
        <dbReference type="ARBA" id="ARBA00022679"/>
    </source>
</evidence>
<dbReference type="SUPFAM" id="SSF53328">
    <property type="entry name" value="Formyltransferase"/>
    <property type="match status" value="1"/>
</dbReference>
<keyword evidence="3 6" id="KW-0658">Purine biosynthesis</keyword>
<evidence type="ECO:0000256" key="6">
    <source>
        <dbReference type="HAMAP-Rule" id="MF_01930"/>
    </source>
</evidence>
<dbReference type="InterPro" id="IPR004607">
    <property type="entry name" value="GART"/>
</dbReference>
<comment type="catalytic activity">
    <reaction evidence="5 6">
        <text>N(1)-(5-phospho-beta-D-ribosyl)glycinamide + (6R)-10-formyltetrahydrofolate = N(2)-formyl-N(1)-(5-phospho-beta-D-ribosyl)glycinamide + (6S)-5,6,7,8-tetrahydrofolate + H(+)</text>
        <dbReference type="Rhea" id="RHEA:15053"/>
        <dbReference type="ChEBI" id="CHEBI:15378"/>
        <dbReference type="ChEBI" id="CHEBI:57453"/>
        <dbReference type="ChEBI" id="CHEBI:143788"/>
        <dbReference type="ChEBI" id="CHEBI:147286"/>
        <dbReference type="ChEBI" id="CHEBI:195366"/>
        <dbReference type="EC" id="2.1.2.2"/>
    </reaction>
</comment>
<keyword evidence="9" id="KW-1185">Reference proteome</keyword>
<comment type="caution">
    <text evidence="6">Lacks conserved residue(s) required for the propagation of feature annotation.</text>
</comment>
<organism evidence="8 9">
    <name type="scientific">Polaribacter marinivivus</name>
    <dbReference type="NCBI Taxonomy" id="1524260"/>
    <lineage>
        <taxon>Bacteria</taxon>
        <taxon>Pseudomonadati</taxon>
        <taxon>Bacteroidota</taxon>
        <taxon>Flavobacteriia</taxon>
        <taxon>Flavobacteriales</taxon>
        <taxon>Flavobacteriaceae</taxon>
    </lineage>
</organism>
<feature type="domain" description="Formyl transferase N-terminal" evidence="7">
    <location>
        <begin position="2"/>
        <end position="180"/>
    </location>
</feature>
<dbReference type="PROSITE" id="PS00373">
    <property type="entry name" value="GART"/>
    <property type="match status" value="1"/>
</dbReference>
<feature type="binding site" evidence="6">
    <location>
        <position position="101"/>
    </location>
    <ligand>
        <name>(6R)-10-formyltetrahydrofolate</name>
        <dbReference type="ChEBI" id="CHEBI:195366"/>
    </ligand>
</feature>
<dbReference type="RefSeq" id="WP_377408002.1">
    <property type="nucleotide sequence ID" value="NZ_JBHSCY010000001.1"/>
</dbReference>
<comment type="function">
    <text evidence="6">Catalyzes the transfer of a formyl group from 10-formyltetrahydrofolate to 5-phospho-ribosyl-glycinamide (GAR), producing 5-phospho-ribosyl-N-formylglycinamide (FGAR) and tetrahydrofolate.</text>
</comment>
<sequence length="190" mass="21682">MKRIIVFASGSGSNAENIINYFKHTKTAEVTKVLCNNKNAKVFERCKRLNVECLLFDREDFTTSDTVLNIVKNHGDFIVLAGFLWKIPQNLITEFPNKIINIHPALLPKYGGKGMYGMHVHNAVFENKETETGITIHFVNENYDEGAIIFQAKAKLDENDTPTSIASKIHKLEQQYFPRIIEQVILQINE</sequence>
<dbReference type="InterPro" id="IPR036477">
    <property type="entry name" value="Formyl_transf_N_sf"/>
</dbReference>
<evidence type="ECO:0000256" key="5">
    <source>
        <dbReference type="ARBA" id="ARBA00047664"/>
    </source>
</evidence>
<dbReference type="Gene3D" id="3.40.50.170">
    <property type="entry name" value="Formyl transferase, N-terminal domain"/>
    <property type="match status" value="1"/>
</dbReference>
<dbReference type="GO" id="GO:0004644">
    <property type="term" value="F:phosphoribosylglycinamide formyltransferase activity"/>
    <property type="evidence" value="ECO:0007669"/>
    <property type="project" value="UniProtKB-EC"/>
</dbReference>
<evidence type="ECO:0000256" key="3">
    <source>
        <dbReference type="ARBA" id="ARBA00022755"/>
    </source>
</evidence>
<dbReference type="Pfam" id="PF00551">
    <property type="entry name" value="Formyl_trans_N"/>
    <property type="match status" value="1"/>
</dbReference>
<accession>A0ABV8R8Z1</accession>
<evidence type="ECO:0000256" key="4">
    <source>
        <dbReference type="ARBA" id="ARBA00038440"/>
    </source>
</evidence>
<feature type="binding site" evidence="6">
    <location>
        <begin position="12"/>
        <end position="14"/>
    </location>
    <ligand>
        <name>N(1)-(5-phospho-beta-D-ribosyl)glycinamide</name>
        <dbReference type="ChEBI" id="CHEBI:143788"/>
    </ligand>
</feature>
<evidence type="ECO:0000256" key="1">
    <source>
        <dbReference type="ARBA" id="ARBA00005054"/>
    </source>
</evidence>